<gene>
    <name evidence="1" type="ORF">PACLA_8A064530</name>
</gene>
<reference evidence="1" key="1">
    <citation type="submission" date="2020-04" db="EMBL/GenBank/DDBJ databases">
        <authorList>
            <person name="Alioto T."/>
            <person name="Alioto T."/>
            <person name="Gomez Garrido J."/>
        </authorList>
    </citation>
    <scope>NUCLEOTIDE SEQUENCE</scope>
    <source>
        <strain evidence="1">A484AB</strain>
    </source>
</reference>
<evidence type="ECO:0000313" key="2">
    <source>
        <dbReference type="Proteomes" id="UP001152795"/>
    </source>
</evidence>
<dbReference type="EMBL" id="CACRXK020008792">
    <property type="protein sequence ID" value="CAB4015646.1"/>
    <property type="molecule type" value="Genomic_DNA"/>
</dbReference>
<dbReference type="OrthoDB" id="447743at2759"/>
<organism evidence="1 2">
    <name type="scientific">Paramuricea clavata</name>
    <name type="common">Red gorgonian</name>
    <name type="synonym">Violescent sea-whip</name>
    <dbReference type="NCBI Taxonomy" id="317549"/>
    <lineage>
        <taxon>Eukaryota</taxon>
        <taxon>Metazoa</taxon>
        <taxon>Cnidaria</taxon>
        <taxon>Anthozoa</taxon>
        <taxon>Octocorallia</taxon>
        <taxon>Malacalcyonacea</taxon>
        <taxon>Plexauridae</taxon>
        <taxon>Paramuricea</taxon>
    </lineage>
</organism>
<sequence>MSLWKKQRTADIDGFANPSVITDLDDRPYMLVLNNTKDTICVIELTVGFETNITKNCKRKAARYKDICGSLRPRFRKVKYFNLSMGAIGMISKECKDFYKFLDEDMLLEAPQKTYLVKKFIGCCIRTTYYLFCMKDKQWDTPELLYWE</sequence>
<name>A0A7D9IXS6_PARCT</name>
<protein>
    <submittedName>
        <fullName evidence="1">Uncharacterized protein</fullName>
    </submittedName>
</protein>
<keyword evidence="2" id="KW-1185">Reference proteome</keyword>
<dbReference type="AlphaFoldDB" id="A0A7D9IXS6"/>
<proteinExistence type="predicted"/>
<dbReference type="Proteomes" id="UP001152795">
    <property type="component" value="Unassembled WGS sequence"/>
</dbReference>
<comment type="caution">
    <text evidence="1">The sequence shown here is derived from an EMBL/GenBank/DDBJ whole genome shotgun (WGS) entry which is preliminary data.</text>
</comment>
<accession>A0A7D9IXS6</accession>
<evidence type="ECO:0000313" key="1">
    <source>
        <dbReference type="EMBL" id="CAB4015646.1"/>
    </source>
</evidence>